<dbReference type="Proteomes" id="UP001150238">
    <property type="component" value="Unassembled WGS sequence"/>
</dbReference>
<dbReference type="EMBL" id="JANVFS010000016">
    <property type="protein sequence ID" value="KAJ4479814.1"/>
    <property type="molecule type" value="Genomic_DNA"/>
</dbReference>
<feature type="compositionally biased region" description="Basic and acidic residues" evidence="2">
    <location>
        <begin position="345"/>
        <end position="355"/>
    </location>
</feature>
<name>A0A9W9DPW5_9AGAR</name>
<sequence length="894" mass="100042">MAPSAQDPSHGNNARPDHSSPSSNSTSTVGSKEKRTTATKSDESLSSILSSFHKVFVNGVPLADYVKEDPHWNLLLDIATPCMECEHKGIECTVPAKYPRCEPCGSSNCSISRLARHRAFARQHGKDLAFSRKFLDEHGATKKDSYTIPLNNWRTYDSLLRKRNHPPEISAEFRIFEQNEDLTTQETSPDPHINESSAQLLSKPSKEKKKVPKRLTEEATPKDTKKGKGWAEETTAKNTKKGKKRSAEESMPPDTNKAKRRLTEESLSKDDETGKGRSAEEALPKDNKKGKGRAVNESIRKDHDTAKRRLVETPPIPALLRAQTKSLSPSDLLDLTPRARSISPLHDRPLKRPRLDPNLNSRETAHDPPSKDAYSSLYRPMVTPIKKLGFTSAETESRPVKIPSSSAMNMNPLTSSLPPMPRPINHQRLQTENEKLKEQTQHLESLLASSRLEISRLTSALKDTTTSLETRAQEVVELRRTIDSETQQKAQYSQVIADYHNLDQAIKGPSSLDILSRFSLIQDSLDTLQRESKERSEEHNKLQEECSLSNKRLCQAQHTLDERNAMAARQQVMIEELNETLQIYKSRASGAESLIQTYYQDSQDPHIPVWQELQEKLNESHSLNRRIASHAHRLHRTDPSRLLDLHTSFVHQVLEGAINLLRRGNQSPEGLARWNKLALEFLESNRHTLADIHIRSLSTLTYFFSNRGDVEDNLLSEILVNSRFEDSALLDAAQHAGFADSPPAAIEPPLHHRMFPITSTLPSLPMTLDDQLPAVPNFDQRMVLWDRYLQVYLEALLNGTPLEPVRRILDDPLCDKSHPPAVDTSLPHRGVEPTDVASDGSYVKNLSTSCGGPVPGSPDENIATPSSSSVSIVDGPIEEKTVDLSTDNGSLFTP</sequence>
<feature type="coiled-coil region" evidence="1">
    <location>
        <begin position="426"/>
        <end position="453"/>
    </location>
</feature>
<organism evidence="3 4">
    <name type="scientific">Lentinula lateritia</name>
    <dbReference type="NCBI Taxonomy" id="40482"/>
    <lineage>
        <taxon>Eukaryota</taxon>
        <taxon>Fungi</taxon>
        <taxon>Dikarya</taxon>
        <taxon>Basidiomycota</taxon>
        <taxon>Agaricomycotina</taxon>
        <taxon>Agaricomycetes</taxon>
        <taxon>Agaricomycetidae</taxon>
        <taxon>Agaricales</taxon>
        <taxon>Marasmiineae</taxon>
        <taxon>Omphalotaceae</taxon>
        <taxon>Lentinula</taxon>
    </lineage>
</organism>
<feature type="compositionally biased region" description="Low complexity" evidence="2">
    <location>
        <begin position="19"/>
        <end position="30"/>
    </location>
</feature>
<gene>
    <name evidence="3" type="ORF">C8J55DRAFT_560949</name>
</gene>
<feature type="region of interest" description="Disordered" evidence="2">
    <location>
        <begin position="819"/>
        <end position="894"/>
    </location>
</feature>
<feature type="compositionally biased region" description="Basic and acidic residues" evidence="2">
    <location>
        <begin position="298"/>
        <end position="311"/>
    </location>
</feature>
<reference evidence="3" key="2">
    <citation type="journal article" date="2023" name="Proc. Natl. Acad. Sci. U.S.A.">
        <title>A global phylogenomic analysis of the shiitake genus Lentinula.</title>
        <authorList>
            <person name="Sierra-Patev S."/>
            <person name="Min B."/>
            <person name="Naranjo-Ortiz M."/>
            <person name="Looney B."/>
            <person name="Konkel Z."/>
            <person name="Slot J.C."/>
            <person name="Sakamoto Y."/>
            <person name="Steenwyk J.L."/>
            <person name="Rokas A."/>
            <person name="Carro J."/>
            <person name="Camarero S."/>
            <person name="Ferreira P."/>
            <person name="Molpeceres G."/>
            <person name="Ruiz-Duenas F.J."/>
            <person name="Serrano A."/>
            <person name="Henrissat B."/>
            <person name="Drula E."/>
            <person name="Hughes K.W."/>
            <person name="Mata J.L."/>
            <person name="Ishikawa N.K."/>
            <person name="Vargas-Isla R."/>
            <person name="Ushijima S."/>
            <person name="Smith C.A."/>
            <person name="Donoghue J."/>
            <person name="Ahrendt S."/>
            <person name="Andreopoulos W."/>
            <person name="He G."/>
            <person name="LaButti K."/>
            <person name="Lipzen A."/>
            <person name="Ng V."/>
            <person name="Riley R."/>
            <person name="Sandor L."/>
            <person name="Barry K."/>
            <person name="Martinez A.T."/>
            <person name="Xiao Y."/>
            <person name="Gibbons J.G."/>
            <person name="Terashima K."/>
            <person name="Grigoriev I.V."/>
            <person name="Hibbett D."/>
        </authorList>
    </citation>
    <scope>NUCLEOTIDE SEQUENCE</scope>
    <source>
        <strain evidence="3">Sp2 HRB7682 ss15</strain>
    </source>
</reference>
<feature type="compositionally biased region" description="Basic and acidic residues" evidence="2">
    <location>
        <begin position="214"/>
        <end position="235"/>
    </location>
</feature>
<feature type="compositionally biased region" description="Low complexity" evidence="2">
    <location>
        <begin position="326"/>
        <end position="335"/>
    </location>
</feature>
<feature type="region of interest" description="Disordered" evidence="2">
    <location>
        <begin position="396"/>
        <end position="422"/>
    </location>
</feature>
<feature type="compositionally biased region" description="Polar residues" evidence="2">
    <location>
        <begin position="883"/>
        <end position="894"/>
    </location>
</feature>
<protein>
    <submittedName>
        <fullName evidence="3">Uncharacterized protein</fullName>
    </submittedName>
</protein>
<reference evidence="3" key="1">
    <citation type="submission" date="2022-08" db="EMBL/GenBank/DDBJ databases">
        <authorList>
            <consortium name="DOE Joint Genome Institute"/>
            <person name="Min B."/>
            <person name="Riley R."/>
            <person name="Sierra-Patev S."/>
            <person name="Naranjo-Ortiz M."/>
            <person name="Looney B."/>
            <person name="Konkel Z."/>
            <person name="Slot J.C."/>
            <person name="Sakamoto Y."/>
            <person name="Steenwyk J.L."/>
            <person name="Rokas A."/>
            <person name="Carro J."/>
            <person name="Camarero S."/>
            <person name="Ferreira P."/>
            <person name="Molpeceres G."/>
            <person name="Ruiz-Duenas F.J."/>
            <person name="Serrano A."/>
            <person name="Henrissat B."/>
            <person name="Drula E."/>
            <person name="Hughes K.W."/>
            <person name="Mata J.L."/>
            <person name="Ishikawa N.K."/>
            <person name="Vargas-Isla R."/>
            <person name="Ushijima S."/>
            <person name="Smith C.A."/>
            <person name="Ahrendt S."/>
            <person name="Andreopoulos W."/>
            <person name="He G."/>
            <person name="Labutti K."/>
            <person name="Lipzen A."/>
            <person name="Ng V."/>
            <person name="Sandor L."/>
            <person name="Barry K."/>
            <person name="Martinez A.T."/>
            <person name="Xiao Y."/>
            <person name="Gibbons J.G."/>
            <person name="Terashima K."/>
            <person name="Hibbett D.S."/>
            <person name="Grigoriev I.V."/>
        </authorList>
    </citation>
    <scope>NUCLEOTIDE SEQUENCE</scope>
    <source>
        <strain evidence="3">Sp2 HRB7682 ss15</strain>
    </source>
</reference>
<evidence type="ECO:0000313" key="4">
    <source>
        <dbReference type="Proteomes" id="UP001150238"/>
    </source>
</evidence>
<feature type="region of interest" description="Disordered" evidence="2">
    <location>
        <begin position="182"/>
        <end position="375"/>
    </location>
</feature>
<feature type="coiled-coil region" evidence="1">
    <location>
        <begin position="525"/>
        <end position="594"/>
    </location>
</feature>
<feature type="compositionally biased region" description="Polar residues" evidence="2">
    <location>
        <begin position="1"/>
        <end position="12"/>
    </location>
</feature>
<proteinExistence type="predicted"/>
<evidence type="ECO:0000256" key="1">
    <source>
        <dbReference type="SAM" id="Coils"/>
    </source>
</evidence>
<feature type="compositionally biased region" description="Basic and acidic residues" evidence="2">
    <location>
        <begin position="261"/>
        <end position="289"/>
    </location>
</feature>
<feature type="compositionally biased region" description="Polar residues" evidence="2">
    <location>
        <begin position="403"/>
        <end position="417"/>
    </location>
</feature>
<keyword evidence="1" id="KW-0175">Coiled coil</keyword>
<feature type="compositionally biased region" description="Polar residues" evidence="2">
    <location>
        <begin position="182"/>
        <end position="200"/>
    </location>
</feature>
<accession>A0A9W9DPW5</accession>
<comment type="caution">
    <text evidence="3">The sequence shown here is derived from an EMBL/GenBank/DDBJ whole genome shotgun (WGS) entry which is preliminary data.</text>
</comment>
<feature type="region of interest" description="Disordered" evidence="2">
    <location>
        <begin position="1"/>
        <end position="43"/>
    </location>
</feature>
<dbReference type="AlphaFoldDB" id="A0A9W9DPW5"/>
<evidence type="ECO:0000256" key="2">
    <source>
        <dbReference type="SAM" id="MobiDB-lite"/>
    </source>
</evidence>
<feature type="compositionally biased region" description="Basic and acidic residues" evidence="2">
    <location>
        <begin position="31"/>
        <end position="43"/>
    </location>
</feature>
<evidence type="ECO:0000313" key="3">
    <source>
        <dbReference type="EMBL" id="KAJ4479814.1"/>
    </source>
</evidence>